<name>A0A0P4RBY2_9ACTN</name>
<dbReference type="Proteomes" id="UP000048965">
    <property type="component" value="Unassembled WGS sequence"/>
</dbReference>
<sequence>MAHFRPTPPPYGVTPDYVLAPPRPEERLGAPTDPQGAPPPSHVDHVLPPPRPEDRLPFGPPQQQDRPFLPPRPEEQRQGPVALPDRRRQDLQAALTAAGVAPTDGDLAALAQIAALGDTTAGAVINWLGTAARASWPRPHAV</sequence>
<gene>
    <name evidence="2" type="ORF">TPA0598_07_02560</name>
</gene>
<organism evidence="2 3">
    <name type="scientific">Streptomyces lydicamycinicus</name>
    <dbReference type="NCBI Taxonomy" id="1546107"/>
    <lineage>
        <taxon>Bacteria</taxon>
        <taxon>Bacillati</taxon>
        <taxon>Actinomycetota</taxon>
        <taxon>Actinomycetes</taxon>
        <taxon>Kitasatosporales</taxon>
        <taxon>Streptomycetaceae</taxon>
        <taxon>Streptomyces</taxon>
    </lineage>
</organism>
<accession>A0A0P4RBY2</accession>
<protein>
    <submittedName>
        <fullName evidence="2">Uncharacterized protein</fullName>
    </submittedName>
</protein>
<proteinExistence type="predicted"/>
<evidence type="ECO:0000313" key="2">
    <source>
        <dbReference type="EMBL" id="GAO10532.1"/>
    </source>
</evidence>
<feature type="compositionally biased region" description="Pro residues" evidence="1">
    <location>
        <begin position="1"/>
        <end position="12"/>
    </location>
</feature>
<reference evidence="2 3" key="2">
    <citation type="journal article" date="2015" name="Stand. Genomic Sci.">
        <title>Draft genome sequence of marine-derived Streptomyces sp. TP-A0598, a producer of anti-MRSA antibiotic lydicamycins.</title>
        <authorList>
            <person name="Komaki H."/>
            <person name="Ichikawa N."/>
            <person name="Hosoyama A."/>
            <person name="Fujita N."/>
            <person name="Igarashi Y."/>
        </authorList>
    </citation>
    <scope>NUCLEOTIDE SEQUENCE [LARGE SCALE GENOMIC DNA]</scope>
    <source>
        <strain evidence="2 3">NBRC 110027</strain>
    </source>
</reference>
<reference evidence="3" key="1">
    <citation type="submission" date="2014-09" db="EMBL/GenBank/DDBJ databases">
        <title>Whole genome shotgun sequence of Streptomyces sp. NBRC 110027.</title>
        <authorList>
            <person name="Komaki H."/>
            <person name="Ichikawa N."/>
            <person name="Katano-Makiyama Y."/>
            <person name="Hosoyama A."/>
            <person name="Hashimoto M."/>
            <person name="Uohara A."/>
            <person name="Kitahashi Y."/>
            <person name="Ohji S."/>
            <person name="Kimura A."/>
            <person name="Yamazoe A."/>
            <person name="Igarashi Y."/>
            <person name="Fujita N."/>
        </authorList>
    </citation>
    <scope>NUCLEOTIDE SEQUENCE [LARGE SCALE GENOMIC DNA]</scope>
    <source>
        <strain evidence="3">NBRC 110027</strain>
    </source>
</reference>
<feature type="region of interest" description="Disordered" evidence="1">
    <location>
        <begin position="1"/>
        <end position="88"/>
    </location>
</feature>
<dbReference type="EMBL" id="BBNO01000007">
    <property type="protein sequence ID" value="GAO10532.1"/>
    <property type="molecule type" value="Genomic_DNA"/>
</dbReference>
<keyword evidence="3" id="KW-1185">Reference proteome</keyword>
<evidence type="ECO:0000313" key="3">
    <source>
        <dbReference type="Proteomes" id="UP000048965"/>
    </source>
</evidence>
<dbReference type="AlphaFoldDB" id="A0A0P4RBY2"/>
<evidence type="ECO:0000256" key="1">
    <source>
        <dbReference type="SAM" id="MobiDB-lite"/>
    </source>
</evidence>
<comment type="caution">
    <text evidence="2">The sequence shown here is derived from an EMBL/GenBank/DDBJ whole genome shotgun (WGS) entry which is preliminary data.</text>
</comment>
<dbReference type="RefSeq" id="WP_181018651.1">
    <property type="nucleotide sequence ID" value="NZ_BBNO01000007.1"/>
</dbReference>